<dbReference type="RefSeq" id="WP_200273946.1">
    <property type="nucleotide sequence ID" value="NZ_JAENIJ010000063.1"/>
</dbReference>
<dbReference type="AlphaFoldDB" id="A0A934VSR5"/>
<gene>
    <name evidence="1" type="ORF">JIN85_19450</name>
</gene>
<sequence>MAGLFGDLDEAFAARGIHGKEGVTLSASYVKVLRQRNGREEIAAIKRGETPEDWKDKPRKRCQKDLDARWVKKNNEVHFGYKNR</sequence>
<protein>
    <recommendedName>
        <fullName evidence="3">Transposase</fullName>
    </recommendedName>
</protein>
<dbReference type="Proteomes" id="UP000603141">
    <property type="component" value="Unassembled WGS sequence"/>
</dbReference>
<name>A0A934VSR5_9BACT</name>
<evidence type="ECO:0000313" key="2">
    <source>
        <dbReference type="Proteomes" id="UP000603141"/>
    </source>
</evidence>
<dbReference type="EMBL" id="JAENIJ010000063">
    <property type="protein sequence ID" value="MBK1884601.1"/>
    <property type="molecule type" value="Genomic_DNA"/>
</dbReference>
<evidence type="ECO:0000313" key="1">
    <source>
        <dbReference type="EMBL" id="MBK1884601.1"/>
    </source>
</evidence>
<reference evidence="1" key="1">
    <citation type="submission" date="2021-01" db="EMBL/GenBank/DDBJ databases">
        <title>Modified the classification status of verrucomicrobia.</title>
        <authorList>
            <person name="Feng X."/>
        </authorList>
    </citation>
    <scope>NUCLEOTIDE SEQUENCE</scope>
    <source>
        <strain evidence="1">KCTC 22041</strain>
    </source>
</reference>
<accession>A0A934VSR5</accession>
<organism evidence="1 2">
    <name type="scientific">Luteolibacter pohnpeiensis</name>
    <dbReference type="NCBI Taxonomy" id="454153"/>
    <lineage>
        <taxon>Bacteria</taxon>
        <taxon>Pseudomonadati</taxon>
        <taxon>Verrucomicrobiota</taxon>
        <taxon>Verrucomicrobiia</taxon>
        <taxon>Verrucomicrobiales</taxon>
        <taxon>Verrucomicrobiaceae</taxon>
        <taxon>Luteolibacter</taxon>
    </lineage>
</organism>
<evidence type="ECO:0008006" key="3">
    <source>
        <dbReference type="Google" id="ProtNLM"/>
    </source>
</evidence>
<comment type="caution">
    <text evidence="1">The sequence shown here is derived from an EMBL/GenBank/DDBJ whole genome shotgun (WGS) entry which is preliminary data.</text>
</comment>
<keyword evidence="2" id="KW-1185">Reference proteome</keyword>
<proteinExistence type="predicted"/>